<dbReference type="InterPro" id="IPR049142">
    <property type="entry name" value="MS_channel_1st"/>
</dbReference>
<dbReference type="PANTHER" id="PTHR30221:SF1">
    <property type="entry name" value="SMALL-CONDUCTANCE MECHANOSENSITIVE CHANNEL"/>
    <property type="match status" value="1"/>
</dbReference>
<dbReference type="InterPro" id="IPR049278">
    <property type="entry name" value="MS_channel_C"/>
</dbReference>
<dbReference type="PANTHER" id="PTHR30221">
    <property type="entry name" value="SMALL-CONDUCTANCE MECHANOSENSITIVE CHANNEL"/>
    <property type="match status" value="1"/>
</dbReference>
<dbReference type="SUPFAM" id="SSF82861">
    <property type="entry name" value="Mechanosensitive channel protein MscS (YggB), transmembrane region"/>
    <property type="match status" value="1"/>
</dbReference>
<dbReference type="GO" id="GO:0008381">
    <property type="term" value="F:mechanosensitive monoatomic ion channel activity"/>
    <property type="evidence" value="ECO:0007669"/>
    <property type="project" value="InterPro"/>
</dbReference>
<dbReference type="Pfam" id="PF21082">
    <property type="entry name" value="MS_channel_3rd"/>
    <property type="match status" value="1"/>
</dbReference>
<dbReference type="OrthoDB" id="9809206at2"/>
<evidence type="ECO:0000259" key="8">
    <source>
        <dbReference type="Pfam" id="PF00924"/>
    </source>
</evidence>
<evidence type="ECO:0000256" key="6">
    <source>
        <dbReference type="ARBA" id="ARBA00023136"/>
    </source>
</evidence>
<dbReference type="InterPro" id="IPR011066">
    <property type="entry name" value="MscS_channel_C_sf"/>
</dbReference>
<dbReference type="GO" id="GO:0005886">
    <property type="term" value="C:plasma membrane"/>
    <property type="evidence" value="ECO:0007669"/>
    <property type="project" value="UniProtKB-SubCell"/>
</dbReference>
<dbReference type="Pfam" id="PF00924">
    <property type="entry name" value="MS_channel_2nd"/>
    <property type="match status" value="1"/>
</dbReference>
<feature type="transmembrane region" description="Helical" evidence="7">
    <location>
        <begin position="76"/>
        <end position="98"/>
    </location>
</feature>
<keyword evidence="5 7" id="KW-1133">Transmembrane helix</keyword>
<proteinExistence type="inferred from homology"/>
<dbReference type="Gene3D" id="3.30.70.100">
    <property type="match status" value="1"/>
</dbReference>
<protein>
    <submittedName>
        <fullName evidence="11">Small conductance mechanosensitive channel</fullName>
    </submittedName>
</protein>
<dbReference type="STRING" id="29563.SAMN02983006_00038"/>
<accession>A0A1I4EPX4</accession>
<keyword evidence="4 7" id="KW-0812">Transmembrane</keyword>
<evidence type="ECO:0000256" key="3">
    <source>
        <dbReference type="ARBA" id="ARBA00022475"/>
    </source>
</evidence>
<evidence type="ECO:0000313" key="11">
    <source>
        <dbReference type="EMBL" id="SFL06567.1"/>
    </source>
</evidence>
<feature type="domain" description="Mechanosensitive ion channel MscS" evidence="8">
    <location>
        <begin position="101"/>
        <end position="166"/>
    </location>
</feature>
<keyword evidence="3" id="KW-1003">Cell membrane</keyword>
<feature type="domain" description="Mechanosensitive ion channel MscS C-terminal" evidence="9">
    <location>
        <begin position="173"/>
        <end position="255"/>
    </location>
</feature>
<evidence type="ECO:0000259" key="9">
    <source>
        <dbReference type="Pfam" id="PF21082"/>
    </source>
</evidence>
<dbReference type="InterPro" id="IPR011014">
    <property type="entry name" value="MscS_channel_TM-2"/>
</dbReference>
<dbReference type="EMBL" id="FOTI01000001">
    <property type="protein sequence ID" value="SFL06567.1"/>
    <property type="molecule type" value="Genomic_DNA"/>
</dbReference>
<comment type="similarity">
    <text evidence="2">Belongs to the MscS (TC 1.A.23) family.</text>
</comment>
<evidence type="ECO:0000259" key="10">
    <source>
        <dbReference type="Pfam" id="PF21088"/>
    </source>
</evidence>
<comment type="subcellular location">
    <subcellularLocation>
        <location evidence="1">Cell membrane</location>
        <topology evidence="1">Multi-pass membrane protein</topology>
    </subcellularLocation>
</comment>
<feature type="transmembrane region" description="Helical" evidence="7">
    <location>
        <begin position="20"/>
        <end position="40"/>
    </location>
</feature>
<evidence type="ECO:0000256" key="1">
    <source>
        <dbReference type="ARBA" id="ARBA00004651"/>
    </source>
</evidence>
<dbReference type="RefSeq" id="WP_089857840.1">
    <property type="nucleotide sequence ID" value="NZ_FOTI01000001.1"/>
</dbReference>
<dbReference type="SUPFAM" id="SSF50182">
    <property type="entry name" value="Sm-like ribonucleoproteins"/>
    <property type="match status" value="1"/>
</dbReference>
<evidence type="ECO:0000256" key="5">
    <source>
        <dbReference type="ARBA" id="ARBA00022989"/>
    </source>
</evidence>
<keyword evidence="6 7" id="KW-0472">Membrane</keyword>
<evidence type="ECO:0000256" key="7">
    <source>
        <dbReference type="SAM" id="Phobius"/>
    </source>
</evidence>
<name>A0A1I4EPX4_9FIRM</name>
<dbReference type="InterPro" id="IPR045275">
    <property type="entry name" value="MscS_archaea/bacteria_type"/>
</dbReference>
<dbReference type="InterPro" id="IPR006685">
    <property type="entry name" value="MscS_channel_2nd"/>
</dbReference>
<reference evidence="11 12" key="1">
    <citation type="submission" date="2016-10" db="EMBL/GenBank/DDBJ databases">
        <authorList>
            <person name="de Groot N.N."/>
        </authorList>
    </citation>
    <scope>NUCLEOTIDE SEQUENCE [LARGE SCALE GENOMIC DNA]</scope>
    <source>
        <strain evidence="11 12">ATCC 51327</strain>
    </source>
</reference>
<dbReference type="SUPFAM" id="SSF82689">
    <property type="entry name" value="Mechanosensitive channel protein MscS (YggB), C-terminal domain"/>
    <property type="match status" value="1"/>
</dbReference>
<sequence>MNQITEGLQATIANYGMKLILSLILLIIGLWIIKFIIKVLEKNIRNRFEKTLSGFLLSITRAALLVLLFISTASTLGIEVASFVAVLGAVGFAVGFALQGSLSNFAGGVLLLIFRPFTAGDVIEVAGYKGKVQEIEILYTILTTFDNKKIYIPNSSISTNSIVNYSAMETRRVDLTFGIGYDDDIHQAKEVLNQVVKEHQLILKEPEPLIRLAEHGGSSLNFAVKVWVKGEDYWTVYYDLHENVKDAFDQAGIGIPFPQLDIHFDQGTKLC</sequence>
<dbReference type="Proteomes" id="UP000199006">
    <property type="component" value="Unassembled WGS sequence"/>
</dbReference>
<dbReference type="Gene3D" id="1.10.287.1260">
    <property type="match status" value="1"/>
</dbReference>
<evidence type="ECO:0000313" key="12">
    <source>
        <dbReference type="Proteomes" id="UP000199006"/>
    </source>
</evidence>
<dbReference type="InterPro" id="IPR010920">
    <property type="entry name" value="LSM_dom_sf"/>
</dbReference>
<dbReference type="Pfam" id="PF21088">
    <property type="entry name" value="MS_channel_1st"/>
    <property type="match status" value="1"/>
</dbReference>
<organism evidence="11 12">
    <name type="scientific">Halanaerobium salsuginis</name>
    <dbReference type="NCBI Taxonomy" id="29563"/>
    <lineage>
        <taxon>Bacteria</taxon>
        <taxon>Bacillati</taxon>
        <taxon>Bacillota</taxon>
        <taxon>Clostridia</taxon>
        <taxon>Halanaerobiales</taxon>
        <taxon>Halanaerobiaceae</taxon>
        <taxon>Halanaerobium</taxon>
    </lineage>
</organism>
<feature type="domain" description="Mechanosensitive ion channel transmembrane helices 2/3" evidence="10">
    <location>
        <begin position="59"/>
        <end position="99"/>
    </location>
</feature>
<dbReference type="AlphaFoldDB" id="A0A1I4EPX4"/>
<evidence type="ECO:0000256" key="4">
    <source>
        <dbReference type="ARBA" id="ARBA00022692"/>
    </source>
</evidence>
<dbReference type="InterPro" id="IPR023408">
    <property type="entry name" value="MscS_beta-dom_sf"/>
</dbReference>
<gene>
    <name evidence="11" type="ORF">SAMN02983006_00038</name>
</gene>
<evidence type="ECO:0000256" key="2">
    <source>
        <dbReference type="ARBA" id="ARBA00008017"/>
    </source>
</evidence>
<dbReference type="Gene3D" id="2.30.30.60">
    <property type="match status" value="1"/>
</dbReference>
<keyword evidence="12" id="KW-1185">Reference proteome</keyword>